<keyword evidence="6" id="KW-0479">Metal-binding</keyword>
<feature type="domain" description="Reverse transcriptase" evidence="8">
    <location>
        <begin position="278"/>
        <end position="456"/>
    </location>
</feature>
<evidence type="ECO:0000256" key="3">
    <source>
        <dbReference type="ARBA" id="ARBA00022695"/>
    </source>
</evidence>
<evidence type="ECO:0000313" key="10">
    <source>
        <dbReference type="RefSeq" id="XP_003742221.1"/>
    </source>
</evidence>
<keyword evidence="5" id="KW-0255">Endonuclease</keyword>
<dbReference type="Pfam" id="PF13975">
    <property type="entry name" value="gag-asp_proteas"/>
    <property type="match status" value="1"/>
</dbReference>
<dbReference type="InterPro" id="IPR036875">
    <property type="entry name" value="Znf_CCHC_sf"/>
</dbReference>
<dbReference type="GO" id="GO:0004190">
    <property type="term" value="F:aspartic-type endopeptidase activity"/>
    <property type="evidence" value="ECO:0007669"/>
    <property type="project" value="InterPro"/>
</dbReference>
<dbReference type="InterPro" id="IPR043128">
    <property type="entry name" value="Rev_trsase/Diguanyl_cyclase"/>
</dbReference>
<dbReference type="PROSITE" id="PS50158">
    <property type="entry name" value="ZF_CCHC"/>
    <property type="match status" value="1"/>
</dbReference>
<dbReference type="PROSITE" id="PS50878">
    <property type="entry name" value="RT_POL"/>
    <property type="match status" value="1"/>
</dbReference>
<dbReference type="InterPro" id="IPR021109">
    <property type="entry name" value="Peptidase_aspartic_dom_sf"/>
</dbReference>
<dbReference type="GO" id="GO:0006508">
    <property type="term" value="P:proteolysis"/>
    <property type="evidence" value="ECO:0007669"/>
    <property type="project" value="InterPro"/>
</dbReference>
<dbReference type="PANTHER" id="PTHR37984">
    <property type="entry name" value="PROTEIN CBG26694"/>
    <property type="match status" value="1"/>
</dbReference>
<dbReference type="Gene3D" id="2.40.70.10">
    <property type="entry name" value="Acid Proteases"/>
    <property type="match status" value="1"/>
</dbReference>
<dbReference type="GO" id="GO:0004519">
    <property type="term" value="F:endonuclease activity"/>
    <property type="evidence" value="ECO:0007669"/>
    <property type="project" value="UniProtKB-KW"/>
</dbReference>
<keyword evidence="5" id="KW-0378">Hydrolase</keyword>
<gene>
    <name evidence="10" type="primary">LOC100898173</name>
</gene>
<keyword evidence="9" id="KW-1185">Reference proteome</keyword>
<evidence type="ECO:0000256" key="4">
    <source>
        <dbReference type="ARBA" id="ARBA00022722"/>
    </source>
</evidence>
<evidence type="ECO:0000256" key="1">
    <source>
        <dbReference type="ARBA" id="ARBA00012493"/>
    </source>
</evidence>
<dbReference type="PANTHER" id="PTHR37984:SF5">
    <property type="entry name" value="PROTEIN NYNRIN-LIKE"/>
    <property type="match status" value="1"/>
</dbReference>
<dbReference type="InterPro" id="IPR001878">
    <property type="entry name" value="Znf_CCHC"/>
</dbReference>
<evidence type="ECO:0000259" key="8">
    <source>
        <dbReference type="PROSITE" id="PS50878"/>
    </source>
</evidence>
<dbReference type="GO" id="GO:0003676">
    <property type="term" value="F:nucleic acid binding"/>
    <property type="evidence" value="ECO:0007669"/>
    <property type="project" value="InterPro"/>
</dbReference>
<evidence type="ECO:0000256" key="6">
    <source>
        <dbReference type="PROSITE-ProRule" id="PRU00047"/>
    </source>
</evidence>
<keyword evidence="4" id="KW-0540">Nuclease</keyword>
<dbReference type="Gene3D" id="3.10.10.10">
    <property type="entry name" value="HIV Type 1 Reverse Transcriptase, subunit A, domain 1"/>
    <property type="match status" value="1"/>
</dbReference>
<evidence type="ECO:0000259" key="7">
    <source>
        <dbReference type="PROSITE" id="PS50158"/>
    </source>
</evidence>
<dbReference type="GO" id="GO:0003964">
    <property type="term" value="F:RNA-directed DNA polymerase activity"/>
    <property type="evidence" value="ECO:0007669"/>
    <property type="project" value="UniProtKB-EC"/>
</dbReference>
<keyword evidence="6" id="KW-0863">Zinc-finger</keyword>
<name>A0AAJ6QSF8_9ACAR</name>
<dbReference type="Gene3D" id="3.30.70.270">
    <property type="match status" value="2"/>
</dbReference>
<evidence type="ECO:0000256" key="2">
    <source>
        <dbReference type="ARBA" id="ARBA00022679"/>
    </source>
</evidence>
<keyword evidence="2" id="KW-0808">Transferase</keyword>
<keyword evidence="3" id="KW-0548">Nucleotidyltransferase</keyword>
<dbReference type="KEGG" id="goe:100898173"/>
<dbReference type="SUPFAM" id="SSF57756">
    <property type="entry name" value="Retrovirus zinc finger-like domains"/>
    <property type="match status" value="1"/>
</dbReference>
<dbReference type="SUPFAM" id="SSF50630">
    <property type="entry name" value="Acid proteases"/>
    <property type="match status" value="1"/>
</dbReference>
<dbReference type="AlphaFoldDB" id="A0AAJ6QSF8"/>
<reference evidence="10" key="1">
    <citation type="submission" date="2025-08" db="UniProtKB">
        <authorList>
            <consortium name="RefSeq"/>
        </authorList>
    </citation>
    <scope>IDENTIFICATION</scope>
</reference>
<sequence length="540" mass="60644">MFENIKKDAMYVGNSQRKSVYKVQNSPKPYGDTQTKYVCYRCGGTNHQCKDCRFKDGTCRKCKKKGHLAKVCRNGAPHATGARPRINHIGTKPKVNLIYTSVRINGRPVEMAVDTGAEVSLIDRRTYAELGSPALQRSTQKLTVANGSTLKSSGGLQCEVELGGTKFTGKCFVTDKCSILGLDWLKKDRHGKIVNPRMFENQILEVQEQSSKNPDEAALLKKIEKQFVNVLDGKLGACREYEARITLRKNSKPIFRKARPVAYSILPDVTKEIERLGKAGVIERVETSLYAAPVVVVRKSNGSIRLCADYSIGLNEIIEDDNYPLPTAEDIFSGLSNGRFFSKIDLSEAYLQVPVEAGSQSILTINTPKGLFKMKRLPFGIKTAPSIFQRLMDSLVSDLPGTVAYLDDIMVSSGTKVEHEQRVIQLFKRLNDFNLTIRLDKCSFLKDEIRFLGFILNSKGRKPDPDRIQPILDMKRPENVAQTRAFLGMLTFYNNFIADMATLREPLNSLLKKKTPFEWTTECEAAFIKDKNKYSSPAYC</sequence>
<proteinExistence type="predicted"/>
<dbReference type="SMART" id="SM00343">
    <property type="entry name" value="ZnF_C2HC"/>
    <property type="match status" value="2"/>
</dbReference>
<keyword evidence="6" id="KW-0862">Zinc</keyword>
<evidence type="ECO:0000313" key="9">
    <source>
        <dbReference type="Proteomes" id="UP000694867"/>
    </source>
</evidence>
<accession>A0AAJ6QSF8</accession>
<protein>
    <recommendedName>
        <fullName evidence="1">RNA-directed DNA polymerase</fullName>
        <ecNumber evidence="1">2.7.7.49</ecNumber>
    </recommendedName>
</protein>
<dbReference type="InterPro" id="IPR050951">
    <property type="entry name" value="Retrovirus_Pol_polyprotein"/>
</dbReference>
<dbReference type="CDD" id="cd01647">
    <property type="entry name" value="RT_LTR"/>
    <property type="match status" value="1"/>
</dbReference>
<dbReference type="Gene3D" id="4.10.60.10">
    <property type="entry name" value="Zinc finger, CCHC-type"/>
    <property type="match status" value="1"/>
</dbReference>
<dbReference type="GO" id="GO:0008270">
    <property type="term" value="F:zinc ion binding"/>
    <property type="evidence" value="ECO:0007669"/>
    <property type="project" value="UniProtKB-KW"/>
</dbReference>
<dbReference type="Pfam" id="PF00078">
    <property type="entry name" value="RVT_1"/>
    <property type="match status" value="1"/>
</dbReference>
<organism evidence="9 10">
    <name type="scientific">Galendromus occidentalis</name>
    <name type="common">western predatory mite</name>
    <dbReference type="NCBI Taxonomy" id="34638"/>
    <lineage>
        <taxon>Eukaryota</taxon>
        <taxon>Metazoa</taxon>
        <taxon>Ecdysozoa</taxon>
        <taxon>Arthropoda</taxon>
        <taxon>Chelicerata</taxon>
        <taxon>Arachnida</taxon>
        <taxon>Acari</taxon>
        <taxon>Parasitiformes</taxon>
        <taxon>Mesostigmata</taxon>
        <taxon>Gamasina</taxon>
        <taxon>Phytoseioidea</taxon>
        <taxon>Phytoseiidae</taxon>
        <taxon>Typhlodrominae</taxon>
        <taxon>Galendromus</taxon>
    </lineage>
</organism>
<dbReference type="InterPro" id="IPR001969">
    <property type="entry name" value="Aspartic_peptidase_AS"/>
</dbReference>
<dbReference type="GeneID" id="100898173"/>
<evidence type="ECO:0000256" key="5">
    <source>
        <dbReference type="ARBA" id="ARBA00022759"/>
    </source>
</evidence>
<dbReference type="EC" id="2.7.7.49" evidence="1"/>
<feature type="domain" description="CCHC-type" evidence="7">
    <location>
        <begin position="39"/>
        <end position="53"/>
    </location>
</feature>
<dbReference type="RefSeq" id="XP_003742221.1">
    <property type="nucleotide sequence ID" value="XM_003742173.1"/>
</dbReference>
<dbReference type="PROSITE" id="PS00141">
    <property type="entry name" value="ASP_PROTEASE"/>
    <property type="match status" value="1"/>
</dbReference>
<dbReference type="SUPFAM" id="SSF56672">
    <property type="entry name" value="DNA/RNA polymerases"/>
    <property type="match status" value="1"/>
</dbReference>
<dbReference type="FunFam" id="3.30.70.270:FF:000020">
    <property type="entry name" value="Transposon Tf2-6 polyprotein-like Protein"/>
    <property type="match status" value="1"/>
</dbReference>
<dbReference type="Proteomes" id="UP000694867">
    <property type="component" value="Unplaced"/>
</dbReference>
<dbReference type="InterPro" id="IPR000477">
    <property type="entry name" value="RT_dom"/>
</dbReference>
<dbReference type="InterPro" id="IPR043502">
    <property type="entry name" value="DNA/RNA_pol_sf"/>
</dbReference>